<evidence type="ECO:0000313" key="2">
    <source>
        <dbReference type="Proteomes" id="UP001265746"/>
    </source>
</evidence>
<proteinExistence type="predicted"/>
<gene>
    <name evidence="1" type="ORF">N8I77_002271</name>
</gene>
<keyword evidence="2" id="KW-1185">Reference proteome</keyword>
<comment type="caution">
    <text evidence="1">The sequence shown here is derived from an EMBL/GenBank/DDBJ whole genome shotgun (WGS) entry which is preliminary data.</text>
</comment>
<evidence type="ECO:0000313" key="1">
    <source>
        <dbReference type="EMBL" id="KAK2615524.1"/>
    </source>
</evidence>
<dbReference type="EMBL" id="JAUJFL010000001">
    <property type="protein sequence ID" value="KAK2615524.1"/>
    <property type="molecule type" value="Genomic_DNA"/>
</dbReference>
<protein>
    <submittedName>
        <fullName evidence="1">Uncharacterized protein</fullName>
    </submittedName>
</protein>
<organism evidence="1 2">
    <name type="scientific">Phomopsis amygdali</name>
    <name type="common">Fusicoccum amygdali</name>
    <dbReference type="NCBI Taxonomy" id="1214568"/>
    <lineage>
        <taxon>Eukaryota</taxon>
        <taxon>Fungi</taxon>
        <taxon>Dikarya</taxon>
        <taxon>Ascomycota</taxon>
        <taxon>Pezizomycotina</taxon>
        <taxon>Sordariomycetes</taxon>
        <taxon>Sordariomycetidae</taxon>
        <taxon>Diaporthales</taxon>
        <taxon>Diaporthaceae</taxon>
        <taxon>Diaporthe</taxon>
    </lineage>
</organism>
<accession>A0AAD9STK7</accession>
<reference evidence="1" key="1">
    <citation type="submission" date="2023-06" db="EMBL/GenBank/DDBJ databases">
        <authorList>
            <person name="Noh H."/>
        </authorList>
    </citation>
    <scope>NUCLEOTIDE SEQUENCE</scope>
    <source>
        <strain evidence="1">DUCC20226</strain>
    </source>
</reference>
<name>A0AAD9STK7_PHOAM</name>
<sequence>MWTPFQEIIFNETTNDVGQFTADIDSALDKVESYNFSIKVSLAKKKQASQIAENLANQDYPAENRFTIEVKSLDREIYKLENERQLVLARVDQAIRCLEMQRETANNLAGQVEGEGQENALIAVEKWDADIAYLQLRREVLGHNMQ</sequence>
<dbReference type="AlphaFoldDB" id="A0AAD9STK7"/>
<dbReference type="Proteomes" id="UP001265746">
    <property type="component" value="Unassembled WGS sequence"/>
</dbReference>